<organism evidence="9 10">
    <name type="scientific">Methanobrevibacter filiformis</name>
    <dbReference type="NCBI Taxonomy" id="55758"/>
    <lineage>
        <taxon>Archaea</taxon>
        <taxon>Methanobacteriati</taxon>
        <taxon>Methanobacteriota</taxon>
        <taxon>Methanomada group</taxon>
        <taxon>Methanobacteria</taxon>
        <taxon>Methanobacteriales</taxon>
        <taxon>Methanobacteriaceae</taxon>
        <taxon>Methanobrevibacter</taxon>
    </lineage>
</organism>
<evidence type="ECO:0000256" key="8">
    <source>
        <dbReference type="SAM" id="MobiDB-lite"/>
    </source>
</evidence>
<dbReference type="SMART" id="SM00710">
    <property type="entry name" value="PbH1"/>
    <property type="match status" value="12"/>
</dbReference>
<evidence type="ECO:0000313" key="9">
    <source>
        <dbReference type="EMBL" id="KZX17210.1"/>
    </source>
</evidence>
<comment type="subcellular location">
    <subcellularLocation>
        <location evidence="1">Cell envelope</location>
    </subcellularLocation>
    <subcellularLocation>
        <location evidence="2">Cell outer membrane</location>
    </subcellularLocation>
    <subcellularLocation>
        <location evidence="3">Secreted</location>
    </subcellularLocation>
</comment>
<dbReference type="InterPro" id="IPR011050">
    <property type="entry name" value="Pectin_lyase_fold/virulence"/>
</dbReference>
<accession>A0A166F0Y3</accession>
<evidence type="ECO:0000256" key="7">
    <source>
        <dbReference type="ARBA" id="ARBA00023237"/>
    </source>
</evidence>
<feature type="region of interest" description="Disordered" evidence="8">
    <location>
        <begin position="1971"/>
        <end position="2075"/>
    </location>
</feature>
<evidence type="ECO:0000256" key="3">
    <source>
        <dbReference type="ARBA" id="ARBA00004613"/>
    </source>
</evidence>
<keyword evidence="5" id="KW-0732">Signal</keyword>
<keyword evidence="7" id="KW-0998">Cell outer membrane</keyword>
<dbReference type="OrthoDB" id="78228at2157"/>
<dbReference type="Proteomes" id="UP000077066">
    <property type="component" value="Unassembled WGS sequence"/>
</dbReference>
<evidence type="ECO:0000256" key="2">
    <source>
        <dbReference type="ARBA" id="ARBA00004442"/>
    </source>
</evidence>
<feature type="compositionally biased region" description="Polar residues" evidence="8">
    <location>
        <begin position="2012"/>
        <end position="2059"/>
    </location>
</feature>
<evidence type="ECO:0000256" key="6">
    <source>
        <dbReference type="ARBA" id="ARBA00023136"/>
    </source>
</evidence>
<keyword evidence="4" id="KW-0964">Secreted</keyword>
<comment type="caution">
    <text evidence="9">The sequence shown here is derived from an EMBL/GenBank/DDBJ whole genome shotgun (WGS) entry which is preliminary data.</text>
</comment>
<dbReference type="PATRIC" id="fig|55758.3.peg.313"/>
<evidence type="ECO:0000313" key="10">
    <source>
        <dbReference type="Proteomes" id="UP000077066"/>
    </source>
</evidence>
<keyword evidence="6" id="KW-0472">Membrane</keyword>
<dbReference type="InterPro" id="IPR013783">
    <property type="entry name" value="Ig-like_fold"/>
</dbReference>
<dbReference type="Gene3D" id="2.60.40.10">
    <property type="entry name" value="Immunoglobulins"/>
    <property type="match status" value="1"/>
</dbReference>
<protein>
    <submittedName>
        <fullName evidence="9">Uncharacterized protein</fullName>
    </submittedName>
</protein>
<name>A0A166F0Y3_9EURY</name>
<sequence length="2249" mass="243859">MRKIKKNNYLNKNTPNLENNNHKILKIAILLSIAILLINISSVSATDFTIDVSNETGVNGAISTVEIENDSDNVITLEAGTYNKATDRNNKLTFSNKNLLIQGNGAPNTVVIHGNNSGSLFNITGGNNNITFQNITFSNAKITGNGSAMYIGSTNNVNLINCIFTNNVALHVKGLVVGGAIYNNGGNLYIANSTFTSNIADSTLTDDLVARSYGGAIYNKGGSLRLENSIFTNNSARSGVKYTNVESYGGAIYNTANNLNISNCNFTNNSANITLNSAYEYLVYTYGGAIYNTGANLSINNSIFTSNIALSSGNTFDSYSYGGAVYNTGINLNVNNSKFTNNSAKSPVVTASAYSYGGVIYNQGANFNISNSDFTTNIANSTATSTDVMARYVYTYGGAIYNNVDNLTIVNSRFTNSMGYGVFTHKSSRVDTAYSYGGAIYNTGINLNINDSTFTRGYAYTQSGSGNAYSYGAAIYTTNNNFNLVNSSFSNNTVYSYTANTSRAANSFGGAVYSGGNNFNINTSTFVNNILTSSAPSGTATSRGGALYISGSGVLNHNRLYNNPSTQLYVASGTVDADYNWWGNNSPTVDGTILNNYHVLTMENLTIDLETGTGTFDYLFYLNTNEEHDVNLIPYFGGRVYINTTTATIAMNLTFDGNDTKANGTWDARFNNTVDFDFDGVGIANKNVTFKLIVDGVTQSLSLFAGQMITITKVNSQNGTYGDKILIVANLTNQSYQPVPSKTIKFYINKSNDLVYMGSNITNGEGIANLEYIINGTGNCTIFAVFEGTGLYTNSNSTTKLTFSPQTSALTVSNIAVTFNQSVALNATLTDSSNNSIVNKSVGFYVDGEYIGSNVTDDSGIAVYYYALNNTGNFTYYGTFVDSEGNYESVNSTESSVVVNQAQSMLNVFNVTATFNQSVALSTILTESANDSIVNKSVGFYVDGEYIGSNITDDSGIAVYYYTPDNASNFTYYVVFVDSEGNYESSNSTNITITVNQAQTILVVNNTIATFNQSATLSTTLKDINNESIVNKSVGFYVDGEYIGSNVTDDSGIAVYYYVPSNASNFTYYVVFVDSEGNYESSNSTNITITVNQAQTILVVNNTIATFNQSATLSTTLKDINNESIVNKSVGFYVDGEYIGSNVTDDSGIAVYYYIPNNASNFTYYSIFIDSEGNYESVNSTEGIVVVNQAQIILVVNNTMATFNQSAALSTTLKDDNNISIVNKSVDFYVNGGYIGSNVTDDSGIAVYYYTPSNANNFTYHTAFVDSEGNYESLNSTDATVVVNQAQSILNVLNVTAIFNQSVALGITLTDSGDNSIVNKSVGFYVNGEYIGSNITDDSGIAVYYYTPNNASNFTYYVVFVDSEGNYESSNSTNITITVNQAQTILVVNNTIATFDQSATLSTTLKDINNESIVNKFVGFYVNGEYIGSNVTDDSGIAVYYYVPSNASNFTYYAVFVDSEGNYGSVNSTDATVVVNQAQSMLDVLNVTAIFNQSVALSTILTDSADNSIVNKFVGFYVNGEYIGSNVTDDSGIAVYYYVPSNASNFTYYAVFVDSEGNYGSVNSTDATVVVNQAQSMLDVLNVTAIFNQSVALSTILTDSADNSIVNKSVGFYVNGEYIGSNVTDDSGIAVYYYVPSNASNFTYYGAFIDSEGNYGPSESENITVVVNLAQTVLMINNTSSTFDQPVALTTTLVDSNNESIVNKFVDFYVNGEYIGSNVTDGDGTSVYYYAPTNIGNFTYYVVFVDSEGNYESVNSTDGIFVVNQVQSMLSVFNVTATFNQSIDLSAILINSNNEFIVNKFIGFYVNGEYIGSNVTDDSGIAVYYYTPNSTNSFIYHTSFIDSEGFYGMSNSTIKNVTVNKISTIITAFNLTATVNQTVILYTILKNDKNQSIVNKTIKFYVNEQYIGSNTTNNNGTAIYYYVPLSVDYLTYFTSFISFEGSYGNSNSTEAKITVTEVNQNSTDSITVDTNYTAPPLNDQNITAPLVKGNDSTTPQVKDNSSIDSQILGENINKTQVGNQNSTKPQVENQNISKPQVGNQNSTKPQVEDQNISKPQVENQELEEESIVKPNKQPIVNSTTPIKHLTVKKVSKTKTKIKLSVIISKYYIGSKTTVSVKAQNTKGKYLSKKVFTAYLNGKKLGEYTTNSKGQFKIKTLLKKSKNRLTIKYAGDSQYHKLNKTYSVKAKSKTAIKIYPIKAKKGSIVKLKSRLTSSNGVPLVNKHIKFYVKGEYVGKAKTNKKGIAILKYKI</sequence>
<evidence type="ECO:0000256" key="1">
    <source>
        <dbReference type="ARBA" id="ARBA00004196"/>
    </source>
</evidence>
<feature type="compositionally biased region" description="Polar residues" evidence="8">
    <location>
        <begin position="1971"/>
        <end position="1983"/>
    </location>
</feature>
<proteinExistence type="predicted"/>
<dbReference type="GO" id="GO:0005576">
    <property type="term" value="C:extracellular region"/>
    <property type="evidence" value="ECO:0007669"/>
    <property type="project" value="UniProtKB-SubCell"/>
</dbReference>
<reference evidence="9 10" key="1">
    <citation type="submission" date="2016-04" db="EMBL/GenBank/DDBJ databases">
        <title>Genome sequence of Methanobrevibacter filiformis DSM 11501.</title>
        <authorList>
            <person name="Poehlein A."/>
            <person name="Seedorf H."/>
            <person name="Daniel R."/>
        </authorList>
    </citation>
    <scope>NUCLEOTIDE SEQUENCE [LARGE SCALE GENOMIC DNA]</scope>
    <source>
        <strain evidence="9 10">DSM 11501</strain>
    </source>
</reference>
<dbReference type="InterPro" id="IPR003368">
    <property type="entry name" value="POMP_repeat"/>
</dbReference>
<gene>
    <name evidence="9" type="ORF">MBFIL_02800</name>
</gene>
<dbReference type="EMBL" id="LWMT01000037">
    <property type="protein sequence ID" value="KZX17210.1"/>
    <property type="molecule type" value="Genomic_DNA"/>
</dbReference>
<dbReference type="SUPFAM" id="SSF51126">
    <property type="entry name" value="Pectin lyase-like"/>
    <property type="match status" value="2"/>
</dbReference>
<dbReference type="Pfam" id="PF02415">
    <property type="entry name" value="Chlam_PMP"/>
    <property type="match status" value="1"/>
</dbReference>
<dbReference type="InterPro" id="IPR006626">
    <property type="entry name" value="PbH1"/>
</dbReference>
<feature type="compositionally biased region" description="Polar residues" evidence="8">
    <location>
        <begin position="1990"/>
        <end position="2005"/>
    </location>
</feature>
<evidence type="ECO:0000256" key="4">
    <source>
        <dbReference type="ARBA" id="ARBA00022525"/>
    </source>
</evidence>
<evidence type="ECO:0000256" key="5">
    <source>
        <dbReference type="ARBA" id="ARBA00022729"/>
    </source>
</evidence>
<dbReference type="RefSeq" id="WP_066970763.1">
    <property type="nucleotide sequence ID" value="NZ_LWMT01000037.1"/>
</dbReference>
<keyword evidence="10" id="KW-1185">Reference proteome</keyword>